<feature type="coiled-coil region" evidence="1">
    <location>
        <begin position="21"/>
        <end position="83"/>
    </location>
</feature>
<keyword evidence="3" id="KW-1185">Reference proteome</keyword>
<gene>
    <name evidence="2" type="ORF">HERILL_LOCUS11296</name>
</gene>
<proteinExistence type="predicted"/>
<reference evidence="2 3" key="1">
    <citation type="submission" date="2020-11" db="EMBL/GenBank/DDBJ databases">
        <authorList>
            <person name="Wallbank WR R."/>
            <person name="Pardo Diaz C."/>
            <person name="Kozak K."/>
            <person name="Martin S."/>
            <person name="Jiggins C."/>
            <person name="Moest M."/>
            <person name="Warren A I."/>
            <person name="Generalovic N T."/>
            <person name="Byers J.R.P. K."/>
            <person name="Montejo-Kovacevich G."/>
            <person name="Yen C E."/>
        </authorList>
    </citation>
    <scope>NUCLEOTIDE SEQUENCE [LARGE SCALE GENOMIC DNA]</scope>
</reference>
<accession>A0A7R8UX25</accession>
<protein>
    <submittedName>
        <fullName evidence="2">Uncharacterized protein</fullName>
    </submittedName>
</protein>
<dbReference type="EMBL" id="LR899012">
    <property type="protein sequence ID" value="CAD7088695.1"/>
    <property type="molecule type" value="Genomic_DNA"/>
</dbReference>
<keyword evidence="1" id="KW-0175">Coiled coil</keyword>
<organism evidence="2 3">
    <name type="scientific">Hermetia illucens</name>
    <name type="common">Black soldier fly</name>
    <dbReference type="NCBI Taxonomy" id="343691"/>
    <lineage>
        <taxon>Eukaryota</taxon>
        <taxon>Metazoa</taxon>
        <taxon>Ecdysozoa</taxon>
        <taxon>Arthropoda</taxon>
        <taxon>Hexapoda</taxon>
        <taxon>Insecta</taxon>
        <taxon>Pterygota</taxon>
        <taxon>Neoptera</taxon>
        <taxon>Endopterygota</taxon>
        <taxon>Diptera</taxon>
        <taxon>Brachycera</taxon>
        <taxon>Stratiomyomorpha</taxon>
        <taxon>Stratiomyidae</taxon>
        <taxon>Hermetiinae</taxon>
        <taxon>Hermetia</taxon>
    </lineage>
</organism>
<evidence type="ECO:0000313" key="3">
    <source>
        <dbReference type="Proteomes" id="UP000594454"/>
    </source>
</evidence>
<dbReference type="Proteomes" id="UP000594454">
    <property type="component" value="Chromosome 4"/>
</dbReference>
<evidence type="ECO:0000313" key="2">
    <source>
        <dbReference type="EMBL" id="CAD7088695.1"/>
    </source>
</evidence>
<sequence>MFSALSEQIIPTKFLTAAMPNQRSKNSIDALLRELEDVKERGKETSYEEDEDDFFEILHNGRMKEARRRTTALQEQLKRAKDHYNTIFRAYSKLFADAEFGSVAGGGDSLLNARIGKF</sequence>
<dbReference type="AlphaFoldDB" id="A0A7R8UX25"/>
<name>A0A7R8UX25_HERIL</name>
<dbReference type="InParanoid" id="A0A7R8UX25"/>
<evidence type="ECO:0000256" key="1">
    <source>
        <dbReference type="SAM" id="Coils"/>
    </source>
</evidence>